<evidence type="ECO:0000313" key="1">
    <source>
        <dbReference type="EMBL" id="KGR80711.1"/>
    </source>
</evidence>
<keyword evidence="2" id="KW-1185">Reference proteome</keyword>
<dbReference type="EMBL" id="JPVR01000081">
    <property type="protein sequence ID" value="KGR80711.1"/>
    <property type="molecule type" value="Genomic_DNA"/>
</dbReference>
<comment type="caution">
    <text evidence="1">The sequence shown here is derived from an EMBL/GenBank/DDBJ whole genome shotgun (WGS) entry which is preliminary data.</text>
</comment>
<evidence type="ECO:0000313" key="2">
    <source>
        <dbReference type="Proteomes" id="UP000030487"/>
    </source>
</evidence>
<accession>A0ABR4XT78</accession>
<evidence type="ECO:0008006" key="3">
    <source>
        <dbReference type="Google" id="ProtNLM"/>
    </source>
</evidence>
<proteinExistence type="predicted"/>
<dbReference type="Proteomes" id="UP000030487">
    <property type="component" value="Unassembled WGS sequence"/>
</dbReference>
<sequence>MSILSFLLLYAVGIPISTLLHEIGHAISVIVCSKERAHVYLGAKNLPESFRVRRKTEVA</sequence>
<gene>
    <name evidence="1" type="ORF">CD31_21570</name>
</gene>
<name>A0ABR4XT78_9BACI</name>
<reference evidence="1 2" key="1">
    <citation type="submission" date="2014-02" db="EMBL/GenBank/DDBJ databases">
        <title>Draft genome sequence of Lysinibacillus boronitolerans NBRC 103108.</title>
        <authorList>
            <person name="Zhang F."/>
            <person name="Wang G."/>
            <person name="Zhang L."/>
        </authorList>
    </citation>
    <scope>NUCLEOTIDE SEQUENCE [LARGE SCALE GENOMIC DNA]</scope>
    <source>
        <strain evidence="1 2">NBRC 103108</strain>
    </source>
</reference>
<protein>
    <recommendedName>
        <fullName evidence="3">Peptidase M50 domain-containing protein</fullName>
    </recommendedName>
</protein>
<organism evidence="1 2">
    <name type="scientific">Lysinibacillus boronitolerans JCM 21713 = 10a = NBRC 103108</name>
    <dbReference type="NCBI Taxonomy" id="1294264"/>
    <lineage>
        <taxon>Bacteria</taxon>
        <taxon>Bacillati</taxon>
        <taxon>Bacillota</taxon>
        <taxon>Bacilli</taxon>
        <taxon>Bacillales</taxon>
        <taxon>Bacillaceae</taxon>
        <taxon>Lysinibacillus</taxon>
    </lineage>
</organism>